<name>A0A5J5J246_9MICO</name>
<evidence type="ECO:0000313" key="3">
    <source>
        <dbReference type="EMBL" id="KAA9107513.1"/>
    </source>
</evidence>
<dbReference type="InterPro" id="IPR050570">
    <property type="entry name" value="Cell_wall_metabolism_enzyme"/>
</dbReference>
<dbReference type="EMBL" id="VYSA01000002">
    <property type="protein sequence ID" value="KAA9107513.1"/>
    <property type="molecule type" value="Genomic_DNA"/>
</dbReference>
<evidence type="ECO:0000256" key="1">
    <source>
        <dbReference type="SAM" id="MobiDB-lite"/>
    </source>
</evidence>
<organism evidence="3 4">
    <name type="scientific">Microbacterium rhizomatis</name>
    <dbReference type="NCBI Taxonomy" id="1631477"/>
    <lineage>
        <taxon>Bacteria</taxon>
        <taxon>Bacillati</taxon>
        <taxon>Actinomycetota</taxon>
        <taxon>Actinomycetes</taxon>
        <taxon>Micrococcales</taxon>
        <taxon>Microbacteriaceae</taxon>
        <taxon>Microbacterium</taxon>
    </lineage>
</organism>
<feature type="domain" description="M23ase beta-sheet core" evidence="2">
    <location>
        <begin position="117"/>
        <end position="220"/>
    </location>
</feature>
<dbReference type="Gene3D" id="2.70.70.10">
    <property type="entry name" value="Glucose Permease (Domain IIA)"/>
    <property type="match status" value="1"/>
</dbReference>
<dbReference type="InterPro" id="IPR011055">
    <property type="entry name" value="Dup_hybrid_motif"/>
</dbReference>
<dbReference type="GO" id="GO:0004222">
    <property type="term" value="F:metalloendopeptidase activity"/>
    <property type="evidence" value="ECO:0007669"/>
    <property type="project" value="TreeGrafter"/>
</dbReference>
<protein>
    <submittedName>
        <fullName evidence="3">M23 family metallopeptidase</fullName>
    </submittedName>
</protein>
<dbReference type="Proteomes" id="UP000325827">
    <property type="component" value="Unassembled WGS sequence"/>
</dbReference>
<dbReference type="InterPro" id="IPR016047">
    <property type="entry name" value="M23ase_b-sheet_dom"/>
</dbReference>
<keyword evidence="4" id="KW-1185">Reference proteome</keyword>
<dbReference type="PANTHER" id="PTHR21666">
    <property type="entry name" value="PEPTIDASE-RELATED"/>
    <property type="match status" value="1"/>
</dbReference>
<comment type="caution">
    <text evidence="3">The sequence shown here is derived from an EMBL/GenBank/DDBJ whole genome shotgun (WGS) entry which is preliminary data.</text>
</comment>
<sequence length="234" mass="24766">MMISSTGVSIRRDRAHPTALRRGADAGIVTLLVAGMGILPMRSSALAPETDSRSSSHQTDAQQFRAPATAAVTPLARDGYSATTLQEVTAIQSDRDRRWPLSGAVVIGDGIGARDGAHMGIDLPAAEGAPVRAAASGTIRVSREDHGGYGVAIIIDHEVPEPTGERTSTLYAHLSFGSRKFEEGQHVSADEVIALVGNTGRSYGAHLHFEVHINDRPSDPLAWLPDTIAARSVY</sequence>
<accession>A0A5J5J246</accession>
<feature type="compositionally biased region" description="Polar residues" evidence="1">
    <location>
        <begin position="53"/>
        <end position="62"/>
    </location>
</feature>
<dbReference type="CDD" id="cd12797">
    <property type="entry name" value="M23_peptidase"/>
    <property type="match status" value="1"/>
</dbReference>
<feature type="region of interest" description="Disordered" evidence="1">
    <location>
        <begin position="45"/>
        <end position="66"/>
    </location>
</feature>
<dbReference type="AlphaFoldDB" id="A0A5J5J246"/>
<gene>
    <name evidence="3" type="ORF">F6B43_08540</name>
</gene>
<dbReference type="SUPFAM" id="SSF51261">
    <property type="entry name" value="Duplicated hybrid motif"/>
    <property type="match status" value="1"/>
</dbReference>
<evidence type="ECO:0000313" key="4">
    <source>
        <dbReference type="Proteomes" id="UP000325827"/>
    </source>
</evidence>
<proteinExistence type="predicted"/>
<dbReference type="OrthoDB" id="1099523at2"/>
<reference evidence="4" key="1">
    <citation type="submission" date="2019-09" db="EMBL/GenBank/DDBJ databases">
        <title>Mumia zhuanghuii sp. nov. isolated from the intestinal contents of plateau pika (Ochotona curzoniae) in the Qinghai-Tibet plateau of China.</title>
        <authorList>
            <person name="Tian Z."/>
        </authorList>
    </citation>
    <scope>NUCLEOTIDE SEQUENCE [LARGE SCALE GENOMIC DNA]</scope>
    <source>
        <strain evidence="4">JCM 30598</strain>
    </source>
</reference>
<dbReference type="PANTHER" id="PTHR21666:SF270">
    <property type="entry name" value="MUREIN HYDROLASE ACTIVATOR ENVC"/>
    <property type="match status" value="1"/>
</dbReference>
<dbReference type="Pfam" id="PF01551">
    <property type="entry name" value="Peptidase_M23"/>
    <property type="match status" value="1"/>
</dbReference>
<evidence type="ECO:0000259" key="2">
    <source>
        <dbReference type="Pfam" id="PF01551"/>
    </source>
</evidence>